<feature type="domain" description="Insertion element IS402-like" evidence="1">
    <location>
        <begin position="264"/>
        <end position="335"/>
    </location>
</feature>
<protein>
    <submittedName>
        <fullName evidence="2">Transposase</fullName>
    </submittedName>
</protein>
<proteinExistence type="predicted"/>
<name>A0A7C9NVL6_9BURK</name>
<organism evidence="2 3">
    <name type="scientific">Malikia spinosa</name>
    <dbReference type="NCBI Taxonomy" id="86180"/>
    <lineage>
        <taxon>Bacteria</taxon>
        <taxon>Pseudomonadati</taxon>
        <taxon>Pseudomonadota</taxon>
        <taxon>Betaproteobacteria</taxon>
        <taxon>Burkholderiales</taxon>
        <taxon>Comamonadaceae</taxon>
        <taxon>Malikia</taxon>
    </lineage>
</organism>
<evidence type="ECO:0000259" key="1">
    <source>
        <dbReference type="Pfam" id="PF13340"/>
    </source>
</evidence>
<evidence type="ECO:0000313" key="2">
    <source>
        <dbReference type="EMBL" id="MYZ50944.1"/>
    </source>
</evidence>
<dbReference type="AlphaFoldDB" id="A0A7C9NVL6"/>
<dbReference type="Pfam" id="PF13340">
    <property type="entry name" value="DUF4096"/>
    <property type="match status" value="1"/>
</dbReference>
<dbReference type="InterPro" id="IPR025161">
    <property type="entry name" value="IS402-like_dom"/>
</dbReference>
<comment type="caution">
    <text evidence="2">The sequence shown here is derived from an EMBL/GenBank/DDBJ whole genome shotgun (WGS) entry which is preliminary data.</text>
</comment>
<dbReference type="Proteomes" id="UP000481947">
    <property type="component" value="Unassembled WGS sequence"/>
</dbReference>
<accession>A0A7C9NVL6</accession>
<evidence type="ECO:0000313" key="3">
    <source>
        <dbReference type="Proteomes" id="UP000481947"/>
    </source>
</evidence>
<gene>
    <name evidence="2" type="ORF">F5985_02040</name>
</gene>
<dbReference type="EMBL" id="VYSB01000001">
    <property type="protein sequence ID" value="MYZ50944.1"/>
    <property type="molecule type" value="Genomic_DNA"/>
</dbReference>
<reference evidence="2 3" key="1">
    <citation type="submission" date="2019-09" db="EMBL/GenBank/DDBJ databases">
        <title>Identification of Malikia spinosa a prominent benzene-, toluene-, and ethylbenzene-degrading bacterium: enrichment, isolation and whole genome sequencing.</title>
        <authorList>
            <person name="Tancsics A."/>
            <person name="Revesz F."/>
            <person name="Kriszt B."/>
        </authorList>
    </citation>
    <scope>NUCLEOTIDE SEQUENCE [LARGE SCALE GENOMIC DNA]</scope>
    <source>
        <strain evidence="2 3">AB6</strain>
    </source>
</reference>
<sequence length="351" mass="39311">MAMDWVHGLVVSGGELCAEVETANGQVSLMGLTELGRRGVPSAQSTIRERLDVHFHDFSPCTAYEYITHFGLQARTEGTDRHQVFEVFSGGLRYLVPALAMMRALFRPALRLLPLMFSPSALERNCRLEYVDDELRVVVDAPWTRFAKTQRHSNCEGPLRWMLLHPSARKMADSVHQYAMGGLIAVDLPAGHAEVVFAGVQGASAVLVTEVRLLSVVPSDVPDLPVADWAPRIDYVNRIWAEGRNLGETVSADVPWHPDGTYELTDNEWAVVGPILESERACKRRCQHCQRKMLDGILGKLGTGKSWRDSSYTVGDWRNAATTYRNWCRRGTFTQALEALRSIRSANRFSR</sequence>